<dbReference type="EC" id="2.3.1.225" evidence="8"/>
<accession>A0A5N6QJI5</accession>
<dbReference type="OrthoDB" id="331948at2759"/>
<evidence type="ECO:0000256" key="2">
    <source>
        <dbReference type="ARBA" id="ARBA00008574"/>
    </source>
</evidence>
<dbReference type="Proteomes" id="UP000327013">
    <property type="component" value="Chromosome 1"/>
</dbReference>
<evidence type="ECO:0000256" key="7">
    <source>
        <dbReference type="ARBA" id="ARBA00023315"/>
    </source>
</evidence>
<comment type="subcellular location">
    <subcellularLocation>
        <location evidence="1">Endomembrane system</location>
        <topology evidence="1">Multi-pass membrane protein</topology>
    </subcellularLocation>
</comment>
<keyword evidence="4 8" id="KW-0812">Transmembrane</keyword>
<name>A0A5N6QJI5_9ROSI</name>
<dbReference type="PROSITE" id="PS50216">
    <property type="entry name" value="DHHC"/>
    <property type="match status" value="1"/>
</dbReference>
<evidence type="ECO:0000256" key="1">
    <source>
        <dbReference type="ARBA" id="ARBA00004127"/>
    </source>
</evidence>
<evidence type="ECO:0000313" key="11">
    <source>
        <dbReference type="Proteomes" id="UP000327013"/>
    </source>
</evidence>
<evidence type="ECO:0000256" key="5">
    <source>
        <dbReference type="ARBA" id="ARBA00022989"/>
    </source>
</evidence>
<dbReference type="InterPro" id="IPR039859">
    <property type="entry name" value="PFA4/ZDH16/20/ERF2-like"/>
</dbReference>
<feature type="transmembrane region" description="Helical" evidence="8">
    <location>
        <begin position="14"/>
        <end position="39"/>
    </location>
</feature>
<evidence type="ECO:0000313" key="10">
    <source>
        <dbReference type="EMBL" id="KAE7999307.1"/>
    </source>
</evidence>
<keyword evidence="7 8" id="KW-0012">Acyltransferase</keyword>
<comment type="catalytic activity">
    <reaction evidence="8">
        <text>L-cysteinyl-[protein] + hexadecanoyl-CoA = S-hexadecanoyl-L-cysteinyl-[protein] + CoA</text>
        <dbReference type="Rhea" id="RHEA:36683"/>
        <dbReference type="Rhea" id="RHEA-COMP:10131"/>
        <dbReference type="Rhea" id="RHEA-COMP:11032"/>
        <dbReference type="ChEBI" id="CHEBI:29950"/>
        <dbReference type="ChEBI" id="CHEBI:57287"/>
        <dbReference type="ChEBI" id="CHEBI:57379"/>
        <dbReference type="ChEBI" id="CHEBI:74151"/>
        <dbReference type="EC" id="2.3.1.225"/>
    </reaction>
</comment>
<organism evidence="10 11">
    <name type="scientific">Carpinus fangiana</name>
    <dbReference type="NCBI Taxonomy" id="176857"/>
    <lineage>
        <taxon>Eukaryota</taxon>
        <taxon>Viridiplantae</taxon>
        <taxon>Streptophyta</taxon>
        <taxon>Embryophyta</taxon>
        <taxon>Tracheophyta</taxon>
        <taxon>Spermatophyta</taxon>
        <taxon>Magnoliopsida</taxon>
        <taxon>eudicotyledons</taxon>
        <taxon>Gunneridae</taxon>
        <taxon>Pentapetalae</taxon>
        <taxon>rosids</taxon>
        <taxon>fabids</taxon>
        <taxon>Fagales</taxon>
        <taxon>Betulaceae</taxon>
        <taxon>Carpinus</taxon>
    </lineage>
</organism>
<evidence type="ECO:0000256" key="4">
    <source>
        <dbReference type="ARBA" id="ARBA00022692"/>
    </source>
</evidence>
<feature type="domain" description="Palmitoyltransferase DHHC" evidence="9">
    <location>
        <begin position="124"/>
        <end position="204"/>
    </location>
</feature>
<sequence length="219" mass="24720">MDINLFKFCSGLKVLGYFMILLVVSIVAVSYYAVVVLTWGPQLLRGGIHSFLAFSILFLFHVLLILLTWSYFMVVFKNPGSVPENWRAVTEEDNMEAGSSMASSHHVEPETFASSDGLERKRVGYCSQCQNGKPPRCHHCSICQRCVLKMDHHCVWVVNCVGACNYKFFLLFLLYTFLETTMDTLVLLPSFIGFFSEAKNHSNSPGNLAFLFLAFDCVP</sequence>
<gene>
    <name evidence="10" type="ORF">FH972_003751</name>
</gene>
<dbReference type="EMBL" id="CM017321">
    <property type="protein sequence ID" value="KAE7999307.1"/>
    <property type="molecule type" value="Genomic_DNA"/>
</dbReference>
<feature type="transmembrane region" description="Helical" evidence="8">
    <location>
        <begin position="51"/>
        <end position="72"/>
    </location>
</feature>
<reference evidence="10 11" key="1">
    <citation type="submission" date="2019-06" db="EMBL/GenBank/DDBJ databases">
        <title>A chromosomal-level reference genome of Carpinus fangiana (Coryloideae, Betulaceae).</title>
        <authorList>
            <person name="Yang X."/>
            <person name="Wang Z."/>
            <person name="Zhang L."/>
            <person name="Hao G."/>
            <person name="Liu J."/>
            <person name="Yang Y."/>
        </authorList>
    </citation>
    <scope>NUCLEOTIDE SEQUENCE [LARGE SCALE GENOMIC DNA]</scope>
    <source>
        <strain evidence="10">Cfa_2016G</strain>
        <tissue evidence="10">Leaf</tissue>
    </source>
</reference>
<feature type="transmembrane region" description="Helical" evidence="8">
    <location>
        <begin position="156"/>
        <end position="178"/>
    </location>
</feature>
<comment type="domain">
    <text evidence="8">The DHHC domain is required for palmitoyltransferase activity.</text>
</comment>
<evidence type="ECO:0000259" key="9">
    <source>
        <dbReference type="Pfam" id="PF01529"/>
    </source>
</evidence>
<evidence type="ECO:0000256" key="6">
    <source>
        <dbReference type="ARBA" id="ARBA00023136"/>
    </source>
</evidence>
<dbReference type="GO" id="GO:0012505">
    <property type="term" value="C:endomembrane system"/>
    <property type="evidence" value="ECO:0007669"/>
    <property type="project" value="UniProtKB-SubCell"/>
</dbReference>
<keyword evidence="5 8" id="KW-1133">Transmembrane helix</keyword>
<dbReference type="Pfam" id="PF01529">
    <property type="entry name" value="DHHC"/>
    <property type="match status" value="1"/>
</dbReference>
<keyword evidence="11" id="KW-1185">Reference proteome</keyword>
<evidence type="ECO:0000256" key="8">
    <source>
        <dbReference type="RuleBase" id="RU079119"/>
    </source>
</evidence>
<keyword evidence="3 8" id="KW-0808">Transferase</keyword>
<dbReference type="PANTHER" id="PTHR12246">
    <property type="entry name" value="PALMITOYLTRANSFERASE ZDHHC16"/>
    <property type="match status" value="1"/>
</dbReference>
<keyword evidence="6 8" id="KW-0472">Membrane</keyword>
<dbReference type="AlphaFoldDB" id="A0A5N6QJI5"/>
<protein>
    <recommendedName>
        <fullName evidence="8">S-acyltransferase</fullName>
        <ecNumber evidence="8">2.3.1.225</ecNumber>
    </recommendedName>
    <alternativeName>
        <fullName evidence="8">Palmitoyltransferase</fullName>
    </alternativeName>
</protein>
<proteinExistence type="inferred from homology"/>
<dbReference type="InterPro" id="IPR001594">
    <property type="entry name" value="Palmitoyltrfase_DHHC"/>
</dbReference>
<dbReference type="GO" id="GO:0019706">
    <property type="term" value="F:protein-cysteine S-palmitoyltransferase activity"/>
    <property type="evidence" value="ECO:0007669"/>
    <property type="project" value="UniProtKB-EC"/>
</dbReference>
<evidence type="ECO:0000256" key="3">
    <source>
        <dbReference type="ARBA" id="ARBA00022679"/>
    </source>
</evidence>
<comment type="similarity">
    <text evidence="2 8">Belongs to the DHHC palmitoyltransferase family.</text>
</comment>